<dbReference type="PANTHER" id="PTHR43591">
    <property type="entry name" value="METHYLTRANSFERASE"/>
    <property type="match status" value="1"/>
</dbReference>
<sequence>MSGTGNPLAHQLEVASHYDKVWLEEDGKIGESWESWNFFRMRPSAHYEGLDALGDLRSKRVLDLGCGVGYSALELAQRGAHVVALDLSAQGLTTTLQRANHYDVPMQAVRASVEVLPFADQSFDVVFAQNFLMHVSPEKVGYEAWRVLKPGGKAVFIEPLSHHPLIKLYRALFSSYKGTRPRWCTREDLTQLAAPFAHSNTRQFYLLSTLASMGFIQSREWLLKPVWTMLNGADSVLGKIPPVQKMGWVSLTLLEK</sequence>
<dbReference type="InterPro" id="IPR029063">
    <property type="entry name" value="SAM-dependent_MTases_sf"/>
</dbReference>
<dbReference type="PANTHER" id="PTHR43591:SF24">
    <property type="entry name" value="2-METHOXY-6-POLYPRENYL-1,4-BENZOQUINOL METHYLASE, MITOCHONDRIAL"/>
    <property type="match status" value="1"/>
</dbReference>
<dbReference type="CDD" id="cd02440">
    <property type="entry name" value="AdoMet_MTases"/>
    <property type="match status" value="1"/>
</dbReference>
<dbReference type="AlphaFoldDB" id="A0A8T7M364"/>
<dbReference type="Pfam" id="PF08241">
    <property type="entry name" value="Methyltransf_11"/>
    <property type="match status" value="1"/>
</dbReference>
<dbReference type="SUPFAM" id="SSF53335">
    <property type="entry name" value="S-adenosyl-L-methionine-dependent methyltransferases"/>
    <property type="match status" value="1"/>
</dbReference>
<dbReference type="Gene3D" id="3.40.50.150">
    <property type="entry name" value="Vaccinia Virus protein VP39"/>
    <property type="match status" value="1"/>
</dbReference>
<name>A0A8T7M364_9CHLR</name>
<reference evidence="3" key="2">
    <citation type="journal article" date="2024" name="Nature">
        <title>Anoxygenic phototroph of the Chloroflexota uses a type I reaction centre.</title>
        <authorList>
            <person name="Tsuji J.M."/>
            <person name="Shaw N.A."/>
            <person name="Nagashima S."/>
            <person name="Venkiteswaran J.J."/>
            <person name="Schiff S.L."/>
            <person name="Watanabe T."/>
            <person name="Fukui M."/>
            <person name="Hanada S."/>
            <person name="Tank M."/>
            <person name="Neufeld J.D."/>
        </authorList>
    </citation>
    <scope>NUCLEOTIDE SEQUENCE</scope>
    <source>
        <strain evidence="3">L227-S17</strain>
    </source>
</reference>
<evidence type="ECO:0000313" key="2">
    <source>
        <dbReference type="EMBL" id="NWJ46076.1"/>
    </source>
</evidence>
<dbReference type="InterPro" id="IPR013216">
    <property type="entry name" value="Methyltransf_11"/>
</dbReference>
<evidence type="ECO:0000259" key="1">
    <source>
        <dbReference type="Pfam" id="PF08241"/>
    </source>
</evidence>
<dbReference type="GO" id="GO:0032259">
    <property type="term" value="P:methylation"/>
    <property type="evidence" value="ECO:0007669"/>
    <property type="project" value="UniProtKB-KW"/>
</dbReference>
<keyword evidence="5" id="KW-1185">Reference proteome</keyword>
<accession>A0A8T7M364</accession>
<keyword evidence="2" id="KW-0489">Methyltransferase</keyword>
<evidence type="ECO:0000313" key="3">
    <source>
        <dbReference type="EMBL" id="WJW67936.1"/>
    </source>
</evidence>
<feature type="domain" description="Methyltransferase type 11" evidence="1">
    <location>
        <begin position="62"/>
        <end position="156"/>
    </location>
</feature>
<proteinExistence type="predicted"/>
<dbReference type="GO" id="GO:0008757">
    <property type="term" value="F:S-adenosylmethionine-dependent methyltransferase activity"/>
    <property type="evidence" value="ECO:0007669"/>
    <property type="project" value="InterPro"/>
</dbReference>
<reference evidence="2 4" key="1">
    <citation type="submission" date="2020-06" db="EMBL/GenBank/DDBJ databases">
        <title>Anoxygenic phototrophic Chloroflexota member uses a Type I reaction center.</title>
        <authorList>
            <person name="Tsuji J.M."/>
            <person name="Shaw N.A."/>
            <person name="Nagashima S."/>
            <person name="Venkiteswaran J."/>
            <person name="Schiff S.L."/>
            <person name="Hanada S."/>
            <person name="Tank M."/>
            <person name="Neufeld J.D."/>
        </authorList>
    </citation>
    <scope>NUCLEOTIDE SEQUENCE [LARGE SCALE GENOMIC DNA]</scope>
    <source>
        <strain evidence="2">L227-S17</strain>
    </source>
</reference>
<gene>
    <name evidence="2" type="ORF">HXX08_09380</name>
    <name evidence="3" type="ORF">OZ401_001220</name>
</gene>
<dbReference type="Proteomes" id="UP001431572">
    <property type="component" value="Chromosome 1"/>
</dbReference>
<organism evidence="2 4">
    <name type="scientific">Candidatus Chlorohelix allophototropha</name>
    <dbReference type="NCBI Taxonomy" id="3003348"/>
    <lineage>
        <taxon>Bacteria</taxon>
        <taxon>Bacillati</taxon>
        <taxon>Chloroflexota</taxon>
        <taxon>Chloroflexia</taxon>
        <taxon>Candidatus Chloroheliales</taxon>
        <taxon>Candidatus Chloroheliaceae</taxon>
        <taxon>Candidatus Chlorohelix</taxon>
    </lineage>
</organism>
<dbReference type="EMBL" id="CP128399">
    <property type="protein sequence ID" value="WJW67936.1"/>
    <property type="molecule type" value="Genomic_DNA"/>
</dbReference>
<evidence type="ECO:0000313" key="5">
    <source>
        <dbReference type="Proteomes" id="UP001431572"/>
    </source>
</evidence>
<dbReference type="Proteomes" id="UP000521676">
    <property type="component" value="Unassembled WGS sequence"/>
</dbReference>
<dbReference type="EMBL" id="JACATZ010000001">
    <property type="protein sequence ID" value="NWJ46076.1"/>
    <property type="molecule type" value="Genomic_DNA"/>
</dbReference>
<dbReference type="RefSeq" id="WP_341469826.1">
    <property type="nucleotide sequence ID" value="NZ_CP128399.1"/>
</dbReference>
<protein>
    <submittedName>
        <fullName evidence="2">Methyltransferase domain-containing protein</fullName>
    </submittedName>
</protein>
<evidence type="ECO:0000313" key="4">
    <source>
        <dbReference type="Proteomes" id="UP000521676"/>
    </source>
</evidence>
<keyword evidence="2" id="KW-0808">Transferase</keyword>